<proteinExistence type="predicted"/>
<dbReference type="Pfam" id="PF13646">
    <property type="entry name" value="HEAT_2"/>
    <property type="match status" value="1"/>
</dbReference>
<gene>
    <name evidence="1" type="ORF">ciss_21260</name>
</gene>
<evidence type="ECO:0000313" key="2">
    <source>
        <dbReference type="Proteomes" id="UP000187338"/>
    </source>
</evidence>
<dbReference type="OrthoDB" id="2078907at2"/>
<reference evidence="2" key="1">
    <citation type="submission" date="2016-12" db="EMBL/GenBank/DDBJ databases">
        <title>Draft Genome Sequences od Carboxydothermus pertinax and islandicus, Hydrogenogenic Carboxydotrophic Bacteria.</title>
        <authorList>
            <person name="Fukuyama Y."/>
            <person name="Ohmae K."/>
            <person name="Yoneda Y."/>
            <person name="Yoshida T."/>
            <person name="Sako Y."/>
        </authorList>
    </citation>
    <scope>NUCLEOTIDE SEQUENCE [LARGE SCALE GENOMIC DNA]</scope>
    <source>
        <strain evidence="2">SET</strain>
    </source>
</reference>
<evidence type="ECO:0000313" key="1">
    <source>
        <dbReference type="EMBL" id="GAV26193.1"/>
    </source>
</evidence>
<dbReference type="InterPro" id="IPR011989">
    <property type="entry name" value="ARM-like"/>
</dbReference>
<evidence type="ECO:0008006" key="3">
    <source>
        <dbReference type="Google" id="ProtNLM"/>
    </source>
</evidence>
<dbReference type="STRING" id="661089.ciss_21260"/>
<accession>A0A1L8D4U7</accession>
<comment type="caution">
    <text evidence="1">The sequence shown here is derived from an EMBL/GenBank/DDBJ whole genome shotgun (WGS) entry which is preliminary data.</text>
</comment>
<dbReference type="EMBL" id="BDJL01000132">
    <property type="protein sequence ID" value="GAV26193.1"/>
    <property type="molecule type" value="Genomic_DNA"/>
</dbReference>
<protein>
    <recommendedName>
        <fullName evidence="3">PBS lyase</fullName>
    </recommendedName>
</protein>
<organism evidence="1 2">
    <name type="scientific">Carboxydothermus islandicus</name>
    <dbReference type="NCBI Taxonomy" id="661089"/>
    <lineage>
        <taxon>Bacteria</taxon>
        <taxon>Bacillati</taxon>
        <taxon>Bacillota</taxon>
        <taxon>Clostridia</taxon>
        <taxon>Thermoanaerobacterales</taxon>
        <taxon>Thermoanaerobacteraceae</taxon>
        <taxon>Carboxydothermus</taxon>
    </lineage>
</organism>
<name>A0A1L8D4U7_9THEO</name>
<dbReference type="InterPro" id="IPR016024">
    <property type="entry name" value="ARM-type_fold"/>
</dbReference>
<sequence length="163" mass="18649">MSKERGAQELFTKLIRTEDLFEREKIYIELLKKADDEIISGFIELLYHDDPSLRNLAIEALVQLDAKAFPEVKKLLLSEDEDIRIFAANILGEMKDPRGIAAIRDHLLSETNVNVVAWIVEYLGEYGNDEDIPLLESLREKFKQPFIEFAVNRAIQSLKSGGN</sequence>
<dbReference type="RefSeq" id="WP_075866355.1">
    <property type="nucleotide sequence ID" value="NZ_BDJL01000132.1"/>
</dbReference>
<dbReference type="SUPFAM" id="SSF48371">
    <property type="entry name" value="ARM repeat"/>
    <property type="match status" value="1"/>
</dbReference>
<dbReference type="Gene3D" id="1.25.10.10">
    <property type="entry name" value="Leucine-rich Repeat Variant"/>
    <property type="match status" value="1"/>
</dbReference>
<dbReference type="Proteomes" id="UP000187338">
    <property type="component" value="Unassembled WGS sequence"/>
</dbReference>
<keyword evidence="2" id="KW-1185">Reference proteome</keyword>
<dbReference type="AlphaFoldDB" id="A0A1L8D4U7"/>